<reference evidence="6" key="1">
    <citation type="submission" date="2021-01" db="EMBL/GenBank/DDBJ databases">
        <authorList>
            <person name="Corre E."/>
            <person name="Pelletier E."/>
            <person name="Niang G."/>
            <person name="Scheremetjew M."/>
            <person name="Finn R."/>
            <person name="Kale V."/>
            <person name="Holt S."/>
            <person name="Cochrane G."/>
            <person name="Meng A."/>
            <person name="Brown T."/>
            <person name="Cohen L."/>
        </authorList>
    </citation>
    <scope>NUCLEOTIDE SEQUENCE</scope>
</reference>
<keyword evidence="3" id="KW-0472">Membrane</keyword>
<dbReference type="PANTHER" id="PTHR45672:SF3">
    <property type="entry name" value="THIOREDOXIN DOMAIN-CONTAINING PROTEIN 5"/>
    <property type="match status" value="1"/>
</dbReference>
<dbReference type="PROSITE" id="PS51352">
    <property type="entry name" value="THIOREDOXIN_2"/>
    <property type="match status" value="1"/>
</dbReference>
<name>A0A7S1FBQ6_NOCSC</name>
<organism evidence="6">
    <name type="scientific">Noctiluca scintillans</name>
    <name type="common">Sea sparkle</name>
    <name type="synonym">Red tide dinoflagellate</name>
    <dbReference type="NCBI Taxonomy" id="2966"/>
    <lineage>
        <taxon>Eukaryota</taxon>
        <taxon>Sar</taxon>
        <taxon>Alveolata</taxon>
        <taxon>Dinophyceae</taxon>
        <taxon>Noctilucales</taxon>
        <taxon>Noctilucaceae</taxon>
        <taxon>Noctiluca</taxon>
    </lineage>
</organism>
<dbReference type="InterPro" id="IPR036249">
    <property type="entry name" value="Thioredoxin-like_sf"/>
</dbReference>
<keyword evidence="2 4" id="KW-0732">Signal</keyword>
<dbReference type="PANTHER" id="PTHR45672">
    <property type="entry name" value="PROTEIN DISULFIDE-ISOMERASE C17H9.14C-RELATED"/>
    <property type="match status" value="1"/>
</dbReference>
<feature type="chain" id="PRO_5031571042" description="Thioredoxin domain-containing protein" evidence="4">
    <location>
        <begin position="24"/>
        <end position="222"/>
    </location>
</feature>
<evidence type="ECO:0000259" key="5">
    <source>
        <dbReference type="PROSITE" id="PS51352"/>
    </source>
</evidence>
<sequence length="222" mass="25006">MSANMILMFRCVLFYVTFVLCIAKSENVVKLTKFNYEQNVAQGSWFVKYYAPWCTHCQKLAPMWDKLADLAVTEDWAVKIADIDCTTSKDICDKAKVKGYPTLTLLRGGVEIDQYQGASNLATFQNWLQGILDLRTGTLMKTIESESVPSVESTAETGVREVSLLHTAGGFLRNLVNWFPTKSRILNVYAWGGFLLVTIVSVLCALFRSIDDELPDEKDKIH</sequence>
<dbReference type="GO" id="GO:0006457">
    <property type="term" value="P:protein folding"/>
    <property type="evidence" value="ECO:0007669"/>
    <property type="project" value="TreeGrafter"/>
</dbReference>
<dbReference type="Gene3D" id="3.40.30.10">
    <property type="entry name" value="Glutaredoxin"/>
    <property type="match status" value="1"/>
</dbReference>
<dbReference type="EMBL" id="HBFQ01045175">
    <property type="protein sequence ID" value="CAD8857741.1"/>
    <property type="molecule type" value="Transcribed_RNA"/>
</dbReference>
<evidence type="ECO:0000256" key="1">
    <source>
        <dbReference type="ARBA" id="ARBA00006347"/>
    </source>
</evidence>
<evidence type="ECO:0000256" key="4">
    <source>
        <dbReference type="SAM" id="SignalP"/>
    </source>
</evidence>
<dbReference type="InterPro" id="IPR051063">
    <property type="entry name" value="PDI"/>
</dbReference>
<keyword evidence="3" id="KW-1133">Transmembrane helix</keyword>
<gene>
    <name evidence="6" type="ORF">NSCI0253_LOCUS32093</name>
</gene>
<dbReference type="PROSITE" id="PS00194">
    <property type="entry name" value="THIOREDOXIN_1"/>
    <property type="match status" value="1"/>
</dbReference>
<protein>
    <recommendedName>
        <fullName evidence="5">Thioredoxin domain-containing protein</fullName>
    </recommendedName>
</protein>
<evidence type="ECO:0000256" key="2">
    <source>
        <dbReference type="ARBA" id="ARBA00022729"/>
    </source>
</evidence>
<feature type="transmembrane region" description="Helical" evidence="3">
    <location>
        <begin position="188"/>
        <end position="210"/>
    </location>
</feature>
<accession>A0A7S1FBQ6</accession>
<dbReference type="InterPro" id="IPR017937">
    <property type="entry name" value="Thioredoxin_CS"/>
</dbReference>
<dbReference type="GO" id="GO:0003756">
    <property type="term" value="F:protein disulfide isomerase activity"/>
    <property type="evidence" value="ECO:0007669"/>
    <property type="project" value="TreeGrafter"/>
</dbReference>
<dbReference type="Pfam" id="PF00085">
    <property type="entry name" value="Thioredoxin"/>
    <property type="match status" value="1"/>
</dbReference>
<comment type="similarity">
    <text evidence="1">Belongs to the protein disulfide isomerase family.</text>
</comment>
<evidence type="ECO:0000313" key="6">
    <source>
        <dbReference type="EMBL" id="CAD8857741.1"/>
    </source>
</evidence>
<dbReference type="InterPro" id="IPR013766">
    <property type="entry name" value="Thioredoxin_domain"/>
</dbReference>
<keyword evidence="3" id="KW-0812">Transmembrane</keyword>
<dbReference type="SUPFAM" id="SSF52833">
    <property type="entry name" value="Thioredoxin-like"/>
    <property type="match status" value="1"/>
</dbReference>
<evidence type="ECO:0000256" key="3">
    <source>
        <dbReference type="SAM" id="Phobius"/>
    </source>
</evidence>
<dbReference type="AlphaFoldDB" id="A0A7S1FBQ6"/>
<dbReference type="GO" id="GO:0005783">
    <property type="term" value="C:endoplasmic reticulum"/>
    <property type="evidence" value="ECO:0007669"/>
    <property type="project" value="TreeGrafter"/>
</dbReference>
<proteinExistence type="inferred from homology"/>
<feature type="domain" description="Thioredoxin" evidence="5">
    <location>
        <begin position="20"/>
        <end position="133"/>
    </location>
</feature>
<feature type="signal peptide" evidence="4">
    <location>
        <begin position="1"/>
        <end position="23"/>
    </location>
</feature>